<dbReference type="Proteomes" id="UP000001422">
    <property type="component" value="Chromosome"/>
</dbReference>
<reference evidence="1 2" key="1">
    <citation type="journal article" date="2003" name="Nature">
        <title>The genome of a motile marine Synechococcus.</title>
        <authorList>
            <person name="Palenik B."/>
            <person name="Brahamsha B."/>
            <person name="Larimer F."/>
            <person name="Land M."/>
            <person name="Hauser L."/>
            <person name="Chain P."/>
            <person name="Lamerdin J."/>
            <person name="Regala W."/>
            <person name="Allen E.A."/>
            <person name="McCarren J."/>
            <person name="Paulsen I."/>
            <person name="Dufresne A."/>
            <person name="Partensky F."/>
            <person name="Webb E."/>
            <person name="Waterbury J."/>
        </authorList>
    </citation>
    <scope>NUCLEOTIDE SEQUENCE [LARGE SCALE GENOMIC DNA]</scope>
    <source>
        <strain evidence="1 2">WH8102</strain>
    </source>
</reference>
<dbReference type="RefSeq" id="WP_011127662.1">
    <property type="nucleotide sequence ID" value="NC_005070.1"/>
</dbReference>
<dbReference type="AlphaFoldDB" id="Q7U827"/>
<dbReference type="PANTHER" id="PTHR20974:SF0">
    <property type="entry name" value="UPF0585 PROTEIN CG18661"/>
    <property type="match status" value="1"/>
</dbReference>
<organism evidence="1 2">
    <name type="scientific">Parasynechococcus marenigrum (strain WH8102)</name>
    <dbReference type="NCBI Taxonomy" id="84588"/>
    <lineage>
        <taxon>Bacteria</taxon>
        <taxon>Bacillati</taxon>
        <taxon>Cyanobacteriota</taxon>
        <taxon>Cyanophyceae</taxon>
        <taxon>Synechococcales</taxon>
        <taxon>Prochlorococcaceae</taxon>
        <taxon>Parasynechococcus</taxon>
        <taxon>Parasynechococcus marenigrum</taxon>
    </lineage>
</organism>
<dbReference type="KEGG" id="syw:SYNW0797"/>
<dbReference type="Gene3D" id="3.40.50.150">
    <property type="entry name" value="Vaccinia Virus protein VP39"/>
    <property type="match status" value="1"/>
</dbReference>
<name>Q7U827_PARMW</name>
<proteinExistence type="predicted"/>
<dbReference type="InterPro" id="IPR029063">
    <property type="entry name" value="SAM-dependent_MTases_sf"/>
</dbReference>
<dbReference type="Pfam" id="PF06080">
    <property type="entry name" value="DUF938"/>
    <property type="match status" value="1"/>
</dbReference>
<dbReference type="PANTHER" id="PTHR20974">
    <property type="entry name" value="UPF0585 PROTEIN CG18661"/>
    <property type="match status" value="1"/>
</dbReference>
<evidence type="ECO:0000313" key="1">
    <source>
        <dbReference type="EMBL" id="CAE07312.1"/>
    </source>
</evidence>
<evidence type="ECO:0000313" key="2">
    <source>
        <dbReference type="Proteomes" id="UP000001422"/>
    </source>
</evidence>
<dbReference type="InterPro" id="IPR010342">
    <property type="entry name" value="DUF938"/>
</dbReference>
<dbReference type="SUPFAM" id="SSF53335">
    <property type="entry name" value="S-adenosyl-L-methionine-dependent methyltransferases"/>
    <property type="match status" value="1"/>
</dbReference>
<accession>Q7U827</accession>
<dbReference type="EMBL" id="BX569691">
    <property type="protein sequence ID" value="CAE07312.1"/>
    <property type="molecule type" value="Genomic_DNA"/>
</dbReference>
<gene>
    <name evidence="1" type="ordered locus">SYNW0797</name>
</gene>
<keyword evidence="2" id="KW-1185">Reference proteome</keyword>
<evidence type="ECO:0008006" key="3">
    <source>
        <dbReference type="Google" id="ProtNLM"/>
    </source>
</evidence>
<dbReference type="HOGENOM" id="CLU_067698_2_0_3"/>
<protein>
    <recommendedName>
        <fullName evidence="3">SAM-dependent methyltransferase</fullName>
    </recommendedName>
</protein>
<dbReference type="STRING" id="84588.SYNW0797"/>
<sequence length="205" mass="22822">MDQRLLFPATESNRGPIGDLLETMLPADGSVLEIASGSGEHAITFQRRFPQLLWQASDPDPDHRASINAWIRHAELAGVMPDALDLDVEQRPWPLPAAVVEDLKAMVCINLLHISPATCTEALLQEACDRLPKDGLLIIYGPFCHNGCHTSASNAAFDASLRQRDPRWGLRDLDWIDDLLTHRPMNLVGRHAMPANNTTLVLRRR</sequence>
<dbReference type="eggNOG" id="COG0220">
    <property type="taxonomic scope" value="Bacteria"/>
</dbReference>